<proteinExistence type="inferred from homology"/>
<dbReference type="CDD" id="cd12107">
    <property type="entry name" value="Hemerythrin"/>
    <property type="match status" value="1"/>
</dbReference>
<evidence type="ECO:0000313" key="5">
    <source>
        <dbReference type="EMBL" id="MBK7675922.1"/>
    </source>
</evidence>
<comment type="similarity">
    <text evidence="1">Belongs to the hemerythrin family.</text>
</comment>
<feature type="domain" description="Hemerythrin-like" evidence="4">
    <location>
        <begin position="19"/>
        <end position="125"/>
    </location>
</feature>
<dbReference type="InterPro" id="IPR012312">
    <property type="entry name" value="Hemerythrin-like"/>
</dbReference>
<evidence type="ECO:0000256" key="3">
    <source>
        <dbReference type="ARBA" id="ARBA00023004"/>
    </source>
</evidence>
<dbReference type="PANTHER" id="PTHR37164:SF1">
    <property type="entry name" value="BACTERIOHEMERYTHRIN"/>
    <property type="match status" value="1"/>
</dbReference>
<dbReference type="Pfam" id="PF01814">
    <property type="entry name" value="Hemerythrin"/>
    <property type="match status" value="1"/>
</dbReference>
<accession>A0A935UGQ8</accession>
<evidence type="ECO:0000256" key="1">
    <source>
        <dbReference type="ARBA" id="ARBA00010587"/>
    </source>
</evidence>
<dbReference type="InterPro" id="IPR012827">
    <property type="entry name" value="Hemerythrin_metal-bd"/>
</dbReference>
<name>A0A935UGQ8_9PROT</name>
<reference evidence="5 6" key="1">
    <citation type="submission" date="2020-10" db="EMBL/GenBank/DDBJ databases">
        <title>Connecting structure to function with the recovery of over 1000 high-quality activated sludge metagenome-assembled genomes encoding full-length rRNA genes using long-read sequencing.</title>
        <authorList>
            <person name="Singleton C.M."/>
            <person name="Petriglieri F."/>
            <person name="Kristensen J.M."/>
            <person name="Kirkegaard R.H."/>
            <person name="Michaelsen T.Y."/>
            <person name="Andersen M.H."/>
            <person name="Karst S.M."/>
            <person name="Dueholm M.S."/>
            <person name="Nielsen P.H."/>
            <person name="Albertsen M."/>
        </authorList>
    </citation>
    <scope>NUCLEOTIDE SEQUENCE [LARGE SCALE GENOMIC DNA]</scope>
    <source>
        <strain evidence="5">EsbW_18-Q3-R4-48_BATAC.285</strain>
    </source>
</reference>
<protein>
    <submittedName>
        <fullName evidence="5">Hemerythrin family protein</fullName>
    </submittedName>
</protein>
<dbReference type="GO" id="GO:0046872">
    <property type="term" value="F:metal ion binding"/>
    <property type="evidence" value="ECO:0007669"/>
    <property type="project" value="UniProtKB-KW"/>
</dbReference>
<evidence type="ECO:0000256" key="2">
    <source>
        <dbReference type="ARBA" id="ARBA00022723"/>
    </source>
</evidence>
<comment type="caution">
    <text evidence="5">The sequence shown here is derived from an EMBL/GenBank/DDBJ whole genome shotgun (WGS) entry which is preliminary data.</text>
</comment>
<keyword evidence="3" id="KW-0408">Iron</keyword>
<dbReference type="InterPro" id="IPR035938">
    <property type="entry name" value="Hemerythrin-like_sf"/>
</dbReference>
<organism evidence="5 6">
    <name type="scientific">Candidatus Accumulibacter proximus</name>
    <dbReference type="NCBI Taxonomy" id="2954385"/>
    <lineage>
        <taxon>Bacteria</taxon>
        <taxon>Pseudomonadati</taxon>
        <taxon>Pseudomonadota</taxon>
        <taxon>Betaproteobacteria</taxon>
        <taxon>Candidatus Accumulibacter</taxon>
    </lineage>
</organism>
<gene>
    <name evidence="5" type="ORF">IPJ27_14865</name>
</gene>
<dbReference type="AlphaFoldDB" id="A0A935UGQ8"/>
<evidence type="ECO:0000259" key="4">
    <source>
        <dbReference type="Pfam" id="PF01814"/>
    </source>
</evidence>
<dbReference type="InterPro" id="IPR050669">
    <property type="entry name" value="Hemerythrin"/>
</dbReference>
<evidence type="ECO:0000313" key="6">
    <source>
        <dbReference type="Proteomes" id="UP000697998"/>
    </source>
</evidence>
<dbReference type="NCBIfam" id="TIGR02481">
    <property type="entry name" value="hemeryth_dom"/>
    <property type="match status" value="1"/>
</dbReference>
<dbReference type="Gene3D" id="1.20.120.50">
    <property type="entry name" value="Hemerythrin-like"/>
    <property type="match status" value="1"/>
</dbReference>
<dbReference type="SUPFAM" id="SSF47188">
    <property type="entry name" value="Hemerythrin-like"/>
    <property type="match status" value="1"/>
</dbReference>
<dbReference type="PANTHER" id="PTHR37164">
    <property type="entry name" value="BACTERIOHEMERYTHRIN"/>
    <property type="match status" value="1"/>
</dbReference>
<dbReference type="EMBL" id="JADJMH010000014">
    <property type="protein sequence ID" value="MBK7675922.1"/>
    <property type="molecule type" value="Genomic_DNA"/>
</dbReference>
<keyword evidence="2" id="KW-0479">Metal-binding</keyword>
<sequence>MEINFSGLLPEALLVDLPEIDAQHEEIFHRIESLKTACFEISYVPIAEFDALFEYFAMHFATEERIAEEAGLEFSEHKKIHEDTLRMLRRALAEVRSKGRDAHSFLRYCEYWFERHIAEDDRLFISTLQSSAFNRSRNLRHAAGRPRLSAQA</sequence>
<dbReference type="Proteomes" id="UP000697998">
    <property type="component" value="Unassembled WGS sequence"/>
</dbReference>